<evidence type="ECO:0000259" key="1">
    <source>
        <dbReference type="Pfam" id="PF04233"/>
    </source>
</evidence>
<gene>
    <name evidence="2" type="ORF">H7U12_13220</name>
</gene>
<dbReference type="Proteomes" id="UP000659698">
    <property type="component" value="Unassembled WGS sequence"/>
</dbReference>
<evidence type="ECO:0000313" key="3">
    <source>
        <dbReference type="Proteomes" id="UP000659698"/>
    </source>
</evidence>
<dbReference type="RefSeq" id="WP_186638672.1">
    <property type="nucleotide sequence ID" value="NZ_JACOAF010000030.1"/>
</dbReference>
<dbReference type="EMBL" id="JACOAF010000030">
    <property type="protein sequence ID" value="MBC3540648.1"/>
    <property type="molecule type" value="Genomic_DNA"/>
</dbReference>
<name>A0ABR6VTW2_9BACT</name>
<dbReference type="InterPro" id="IPR006528">
    <property type="entry name" value="Phage_head_morphogenesis_dom"/>
</dbReference>
<proteinExistence type="predicted"/>
<evidence type="ECO:0000313" key="2">
    <source>
        <dbReference type="EMBL" id="MBC3540648.1"/>
    </source>
</evidence>
<protein>
    <submittedName>
        <fullName evidence="2">Minor capsid protein</fullName>
    </submittedName>
</protein>
<keyword evidence="3" id="KW-1185">Reference proteome</keyword>
<organism evidence="2 3">
    <name type="scientific">Rufibacter sediminis</name>
    <dbReference type="NCBI Taxonomy" id="2762756"/>
    <lineage>
        <taxon>Bacteria</taxon>
        <taxon>Pseudomonadati</taxon>
        <taxon>Bacteroidota</taxon>
        <taxon>Cytophagia</taxon>
        <taxon>Cytophagales</taxon>
        <taxon>Hymenobacteraceae</taxon>
        <taxon>Rufibacter</taxon>
    </lineage>
</organism>
<dbReference type="NCBIfam" id="TIGR01641">
    <property type="entry name" value="phageSPP1_gp7"/>
    <property type="match status" value="1"/>
</dbReference>
<feature type="domain" description="Phage head morphogenesis" evidence="1">
    <location>
        <begin position="162"/>
        <end position="283"/>
    </location>
</feature>
<dbReference type="Pfam" id="PF04233">
    <property type="entry name" value="Phage_Mu_F"/>
    <property type="match status" value="1"/>
</dbReference>
<accession>A0ABR6VTW2</accession>
<reference evidence="2 3" key="1">
    <citation type="journal article" date="2019" name="Int. J. Syst. Evol. Microbiol.">
        <title>Rufibacter sediminis sp. nov., isolated from freshwater lake sediment.</title>
        <authorList>
            <person name="Qu J.H."/>
            <person name="Zhang L.J."/>
            <person name="Fu Y.H."/>
            <person name="Li H.F."/>
        </authorList>
    </citation>
    <scope>NUCLEOTIDE SEQUENCE [LARGE SCALE GENOMIC DNA]</scope>
    <source>
        <strain evidence="2 3">H-1</strain>
    </source>
</reference>
<comment type="caution">
    <text evidence="2">The sequence shown here is derived from an EMBL/GenBank/DDBJ whole genome shotgun (WGS) entry which is preliminary data.</text>
</comment>
<sequence length="295" mass="33836">MMKNRFTAMVAARRAFMGRKGLRRRAPRWLHPSGIERDYVRAITAMVGLLEQEIKNRLISRLPHFKKQSDLYRGDDFLDDIRELMNALGIAAGVIFKDVEAMAFLFADKISNFNRGQYRRIINATLGVDPISNDDWLRAQLKLFAQENATLIKSIPETMLKDVEGVVYRGLQGGATIRDMEKDISDKFGVSRRKARLIARDQTGKLNSALTEIRQKRVGIEEYIWNDASDERVRDSHKALDGKICRWDDPTVYRNPGEAEWRKRSSIGGVEKHPGAEIQCRCWAEPIMEDLINAQ</sequence>